<dbReference type="InterPro" id="IPR050832">
    <property type="entry name" value="Bact_Acetyltransf"/>
</dbReference>
<organism evidence="4 5">
    <name type="scientific">Amycolatopsis rifamycinica</name>
    <dbReference type="NCBI Taxonomy" id="287986"/>
    <lineage>
        <taxon>Bacteria</taxon>
        <taxon>Bacillati</taxon>
        <taxon>Actinomycetota</taxon>
        <taxon>Actinomycetes</taxon>
        <taxon>Pseudonocardiales</taxon>
        <taxon>Pseudonocardiaceae</taxon>
        <taxon>Amycolatopsis</taxon>
    </lineage>
</organism>
<feature type="domain" description="N-acetyltransferase" evidence="3">
    <location>
        <begin position="4"/>
        <end position="181"/>
    </location>
</feature>
<gene>
    <name evidence="4" type="ORF">DV20_27880</name>
</gene>
<name>A0A066TV06_9PSEU</name>
<evidence type="ECO:0000313" key="5">
    <source>
        <dbReference type="Proteomes" id="UP000027345"/>
    </source>
</evidence>
<sequence length="185" mass="19621">MSDAAVRPADLSDAAEIARIQRDTWHAAYEDLLGKQALAQLDATDLAGTWTETIDYPGSLVYVATEGEFTVGFCVAGRAPEDEVAQADGSLPEDAGTTGLIATLLVEPRWGRRGHAGRLLATAAAGLRADGASRGIAWVAQGDHATLGFYRRAGWNPDGTVRTLDTGERILREVRLTGTLDLSLS</sequence>
<dbReference type="Pfam" id="PF00583">
    <property type="entry name" value="Acetyltransf_1"/>
    <property type="match status" value="1"/>
</dbReference>
<dbReference type="PANTHER" id="PTHR43877">
    <property type="entry name" value="AMINOALKYLPHOSPHONATE N-ACETYLTRANSFERASE-RELATED-RELATED"/>
    <property type="match status" value="1"/>
</dbReference>
<dbReference type="Proteomes" id="UP000027345">
    <property type="component" value="Unassembled WGS sequence"/>
</dbReference>
<dbReference type="Gene3D" id="3.40.630.30">
    <property type="match status" value="1"/>
</dbReference>
<keyword evidence="2" id="KW-0012">Acyltransferase</keyword>
<keyword evidence="5" id="KW-1185">Reference proteome</keyword>
<evidence type="ECO:0000313" key="4">
    <source>
        <dbReference type="EMBL" id="KDN19031.1"/>
    </source>
</evidence>
<proteinExistence type="predicted"/>
<dbReference type="STRING" id="287986.DV20_27880"/>
<evidence type="ECO:0000259" key="3">
    <source>
        <dbReference type="PROSITE" id="PS51186"/>
    </source>
</evidence>
<evidence type="ECO:0000256" key="2">
    <source>
        <dbReference type="ARBA" id="ARBA00023315"/>
    </source>
</evidence>
<keyword evidence="1 4" id="KW-0808">Transferase</keyword>
<reference evidence="4 5" key="1">
    <citation type="submission" date="2014-05" db="EMBL/GenBank/DDBJ databases">
        <title>Draft genome sequence of Amycolatopsis rifamycinica DSM 46095.</title>
        <authorList>
            <person name="Lal R."/>
            <person name="Saxena A."/>
            <person name="Kumari R."/>
            <person name="Mukherjee U."/>
            <person name="Singh P."/>
            <person name="Sangwan N."/>
            <person name="Mahato N.K."/>
        </authorList>
    </citation>
    <scope>NUCLEOTIDE SEQUENCE [LARGE SCALE GENOMIC DNA]</scope>
    <source>
        <strain evidence="4 5">DSM 46095</strain>
    </source>
</reference>
<dbReference type="GO" id="GO:0016747">
    <property type="term" value="F:acyltransferase activity, transferring groups other than amino-acyl groups"/>
    <property type="evidence" value="ECO:0007669"/>
    <property type="project" value="InterPro"/>
</dbReference>
<dbReference type="SUPFAM" id="SSF55729">
    <property type="entry name" value="Acyl-CoA N-acyltransferases (Nat)"/>
    <property type="match status" value="1"/>
</dbReference>
<dbReference type="InterPro" id="IPR000182">
    <property type="entry name" value="GNAT_dom"/>
</dbReference>
<dbReference type="eggNOG" id="COG0454">
    <property type="taxonomic scope" value="Bacteria"/>
</dbReference>
<dbReference type="OrthoDB" id="5243635at2"/>
<comment type="caution">
    <text evidence="4">The sequence shown here is derived from an EMBL/GenBank/DDBJ whole genome shotgun (WGS) entry which is preliminary data.</text>
</comment>
<dbReference type="RefSeq" id="WP_043785247.1">
    <property type="nucleotide sequence ID" value="NZ_JMQI01000058.1"/>
</dbReference>
<dbReference type="PROSITE" id="PS51186">
    <property type="entry name" value="GNAT"/>
    <property type="match status" value="1"/>
</dbReference>
<dbReference type="EMBL" id="JMQI01000058">
    <property type="protein sequence ID" value="KDN19031.1"/>
    <property type="molecule type" value="Genomic_DNA"/>
</dbReference>
<protein>
    <submittedName>
        <fullName evidence="4">GCN5 family acetyltransferase</fullName>
    </submittedName>
</protein>
<dbReference type="InterPro" id="IPR016181">
    <property type="entry name" value="Acyl_CoA_acyltransferase"/>
</dbReference>
<accession>A0A066TV06</accession>
<dbReference type="AlphaFoldDB" id="A0A066TV06"/>
<dbReference type="PANTHER" id="PTHR43877:SF1">
    <property type="entry name" value="ACETYLTRANSFERASE"/>
    <property type="match status" value="1"/>
</dbReference>
<evidence type="ECO:0000256" key="1">
    <source>
        <dbReference type="ARBA" id="ARBA00022679"/>
    </source>
</evidence>